<dbReference type="KEGG" id="aswu:HUW51_05210"/>
<evidence type="ECO:0000313" key="2">
    <source>
        <dbReference type="Proteomes" id="UP000515237"/>
    </source>
</evidence>
<organism evidence="1 2">
    <name type="scientific">Adhaeribacter swui</name>
    <dbReference type="NCBI Taxonomy" id="2086471"/>
    <lineage>
        <taxon>Bacteria</taxon>
        <taxon>Pseudomonadati</taxon>
        <taxon>Bacteroidota</taxon>
        <taxon>Cytophagia</taxon>
        <taxon>Cytophagales</taxon>
        <taxon>Hymenobacteraceae</taxon>
        <taxon>Adhaeribacter</taxon>
    </lineage>
</organism>
<dbReference type="Proteomes" id="UP000515237">
    <property type="component" value="Chromosome"/>
</dbReference>
<name>A0A7G7GF02_9BACT</name>
<proteinExistence type="predicted"/>
<dbReference type="EMBL" id="CP055156">
    <property type="protein sequence ID" value="QNF35736.1"/>
    <property type="molecule type" value="Genomic_DNA"/>
</dbReference>
<accession>A0A7G7GF02</accession>
<dbReference type="Pfam" id="PF10043">
    <property type="entry name" value="DUF2279"/>
    <property type="match status" value="1"/>
</dbReference>
<dbReference type="InterPro" id="IPR018736">
    <property type="entry name" value="DUF2279_periplasmic_lipo"/>
</dbReference>
<sequence>MSRTRFHFFNDNHQWQQVDKVGHFWGAFHQSRLAVAALHWADVPTRKAIIWGSLAGVILQTPIEILDGYAVDYGASTGDVVANALGSAAVLSQYLVWPELRLQPKYSFHTTRFARERPAVLGSNVPEQMLKDYNGQTYWLAVEVAHFLPPTSRFPKWLNVAVGYGTEEMVYNDVDTNRQAGFRAYRQFYLAPDLNLSALRTRSKFVKTAFFILDMVHVPAPTLEFNKRQKFKFHPFYF</sequence>
<evidence type="ECO:0000313" key="1">
    <source>
        <dbReference type="EMBL" id="QNF35736.1"/>
    </source>
</evidence>
<dbReference type="AlphaFoldDB" id="A0A7G7GF02"/>
<keyword evidence="2" id="KW-1185">Reference proteome</keyword>
<gene>
    <name evidence="1" type="ORF">HUW51_05210</name>
</gene>
<reference evidence="1 2" key="1">
    <citation type="journal article" date="2018" name="Int. J. Syst. Evol. Microbiol.">
        <title>Adhaeribacter swui sp. nov., isolated from wet mud.</title>
        <authorList>
            <person name="Kim D.U."/>
            <person name="Kim K.W."/>
            <person name="Kang M.S."/>
            <person name="Kim J.Y."/>
            <person name="Jang J.H."/>
            <person name="Kim M.K."/>
        </authorList>
    </citation>
    <scope>NUCLEOTIDE SEQUENCE [LARGE SCALE GENOMIC DNA]</scope>
    <source>
        <strain evidence="1 2">KCTC 52873</strain>
    </source>
</reference>
<protein>
    <submittedName>
        <fullName evidence="1">DUF2279 domain-containing protein</fullName>
    </submittedName>
</protein>